<dbReference type="PROSITE" id="PS50893">
    <property type="entry name" value="ABC_TRANSPORTER_2"/>
    <property type="match status" value="1"/>
</dbReference>
<dbReference type="CDD" id="cd10147">
    <property type="entry name" value="Wzt_C-like"/>
    <property type="match status" value="1"/>
</dbReference>
<keyword evidence="7" id="KW-1185">Reference proteome</keyword>
<dbReference type="EMBL" id="BAAAFO010000005">
    <property type="protein sequence ID" value="GAA0264002.1"/>
    <property type="molecule type" value="Genomic_DNA"/>
</dbReference>
<dbReference type="InterPro" id="IPR017871">
    <property type="entry name" value="ABC_transporter-like_CS"/>
</dbReference>
<keyword evidence="2" id="KW-0813">Transport</keyword>
<accession>A0ABN0UWV1</accession>
<keyword evidence="3" id="KW-0547">Nucleotide-binding</keyword>
<dbReference type="SMART" id="SM00382">
    <property type="entry name" value="AAA"/>
    <property type="match status" value="1"/>
</dbReference>
<dbReference type="Gene3D" id="2.70.50.60">
    <property type="entry name" value="abc- transporter (atp binding component) like domain"/>
    <property type="match status" value="1"/>
</dbReference>
<dbReference type="Gene3D" id="3.40.50.300">
    <property type="entry name" value="P-loop containing nucleotide triphosphate hydrolases"/>
    <property type="match status" value="1"/>
</dbReference>
<dbReference type="Pfam" id="PF14524">
    <property type="entry name" value="Wzt_C"/>
    <property type="match status" value="1"/>
</dbReference>
<comment type="similarity">
    <text evidence="1">Belongs to the ABC transporter superfamily.</text>
</comment>
<dbReference type="PROSITE" id="PS00211">
    <property type="entry name" value="ABC_TRANSPORTER_1"/>
    <property type="match status" value="1"/>
</dbReference>
<comment type="caution">
    <text evidence="6">The sequence shown here is derived from an EMBL/GenBank/DDBJ whole genome shotgun (WGS) entry which is preliminary data.</text>
</comment>
<dbReference type="InterPro" id="IPR015860">
    <property type="entry name" value="ABC_transpr_TagH-like"/>
</dbReference>
<evidence type="ECO:0000256" key="1">
    <source>
        <dbReference type="ARBA" id="ARBA00005417"/>
    </source>
</evidence>
<feature type="domain" description="ABC transporter" evidence="5">
    <location>
        <begin position="1"/>
        <end position="206"/>
    </location>
</feature>
<dbReference type="Pfam" id="PF00005">
    <property type="entry name" value="ABC_tran"/>
    <property type="match status" value="1"/>
</dbReference>
<dbReference type="InterPro" id="IPR003593">
    <property type="entry name" value="AAA+_ATPase"/>
</dbReference>
<dbReference type="Proteomes" id="UP001500657">
    <property type="component" value="Unassembled WGS sequence"/>
</dbReference>
<evidence type="ECO:0000313" key="7">
    <source>
        <dbReference type="Proteomes" id="UP001500657"/>
    </source>
</evidence>
<dbReference type="InterPro" id="IPR050683">
    <property type="entry name" value="Bact_Polysacc_Export_ATP-bd"/>
</dbReference>
<keyword evidence="4 6" id="KW-0067">ATP-binding</keyword>
<dbReference type="CDD" id="cd03220">
    <property type="entry name" value="ABC_KpsT_Wzt"/>
    <property type="match status" value="1"/>
</dbReference>
<dbReference type="SUPFAM" id="SSF52540">
    <property type="entry name" value="P-loop containing nucleoside triphosphate hydrolases"/>
    <property type="match status" value="1"/>
</dbReference>
<evidence type="ECO:0000259" key="5">
    <source>
        <dbReference type="PROSITE" id="PS50893"/>
    </source>
</evidence>
<evidence type="ECO:0000256" key="3">
    <source>
        <dbReference type="ARBA" id="ARBA00022741"/>
    </source>
</evidence>
<gene>
    <name evidence="6" type="ORF">GCM10009126_32150</name>
</gene>
<dbReference type="InterPro" id="IPR029439">
    <property type="entry name" value="Wzt_C"/>
</dbReference>
<dbReference type="PANTHER" id="PTHR46743:SF2">
    <property type="entry name" value="TEICHOIC ACIDS EXPORT ATP-BINDING PROTEIN TAGH"/>
    <property type="match status" value="1"/>
</dbReference>
<reference evidence="6 7" key="1">
    <citation type="journal article" date="2019" name="Int. J. Syst. Evol. Microbiol.">
        <title>The Global Catalogue of Microorganisms (GCM) 10K type strain sequencing project: providing services to taxonomists for standard genome sequencing and annotation.</title>
        <authorList>
            <consortium name="The Broad Institute Genomics Platform"/>
            <consortium name="The Broad Institute Genome Sequencing Center for Infectious Disease"/>
            <person name="Wu L."/>
            <person name="Ma J."/>
        </authorList>
    </citation>
    <scope>NUCLEOTIDE SEQUENCE [LARGE SCALE GENOMIC DNA]</scope>
    <source>
        <strain evidence="6 7">JCM 16242</strain>
    </source>
</reference>
<proteinExistence type="inferred from homology"/>
<dbReference type="PANTHER" id="PTHR46743">
    <property type="entry name" value="TEICHOIC ACIDS EXPORT ATP-BINDING PROTEIN TAGH"/>
    <property type="match status" value="1"/>
</dbReference>
<dbReference type="InterPro" id="IPR003439">
    <property type="entry name" value="ABC_transporter-like_ATP-bd"/>
</dbReference>
<evidence type="ECO:0000256" key="4">
    <source>
        <dbReference type="ARBA" id="ARBA00022840"/>
    </source>
</evidence>
<evidence type="ECO:0000256" key="2">
    <source>
        <dbReference type="ARBA" id="ARBA00022448"/>
    </source>
</evidence>
<dbReference type="InterPro" id="IPR027417">
    <property type="entry name" value="P-loop_NTPase"/>
</dbReference>
<sequence>MLRDISFEVPRGQTLGLVGRNGAGKSTLLSILCKTLTPTSGSVRVRGKVAALLELGAGFNPELTGRENIDLCAQIYGLSPEEVESRRGMIIEFADIGEYIDRPVKTYSSGMFTRLGFSVVANVDADILIVDEALAVGDAYFVQKCMRYLHRFRTDGGTLIFVSHDMGSVTALCDRVIWLKNGVIAMDDIPKAVAGAYLADLYRAEEKEADVGVAAISHEGGADGLDDDAVVDPRTDLVNGSSLRNDIEVFRFSQGHDFGAAGVVFEHAAFVDASGHKLGWLVGGEIVRLRLRLRTLKPVQSLIVGFVVKDKQGQPLFGDNTFLQYVDRPVSAAAGVSVRAFFEFRMPILPLGDYAVSLAVADGTQSDHAMHQWIHDALILSSRSTSISTGLVGIPMRRIECAIISAEAP</sequence>
<protein>
    <submittedName>
        <fullName evidence="6">ABC transporter ATP-binding protein</fullName>
    </submittedName>
</protein>
<name>A0ABN0UWV1_9GAMM</name>
<organism evidence="6 7">
    <name type="scientific">Rhodanobacter caeni</name>
    <dbReference type="NCBI Taxonomy" id="657654"/>
    <lineage>
        <taxon>Bacteria</taxon>
        <taxon>Pseudomonadati</taxon>
        <taxon>Pseudomonadota</taxon>
        <taxon>Gammaproteobacteria</taxon>
        <taxon>Lysobacterales</taxon>
        <taxon>Rhodanobacteraceae</taxon>
        <taxon>Rhodanobacter</taxon>
    </lineage>
</organism>
<evidence type="ECO:0000313" key="6">
    <source>
        <dbReference type="EMBL" id="GAA0264002.1"/>
    </source>
</evidence>
<dbReference type="GO" id="GO:0005524">
    <property type="term" value="F:ATP binding"/>
    <property type="evidence" value="ECO:0007669"/>
    <property type="project" value="UniProtKB-KW"/>
</dbReference>